<name>A0A517NTS0_9BACT</name>
<dbReference type="Proteomes" id="UP000319817">
    <property type="component" value="Chromosome"/>
</dbReference>
<protein>
    <submittedName>
        <fullName evidence="1">Uncharacterized protein</fullName>
    </submittedName>
</protein>
<dbReference type="AlphaFoldDB" id="A0A517NTS0"/>
<sequence>MRRFLKWRTQGAISVNTTVTRLLLRARYAVMKFLLVVAVSFTLAGESAVVFADDTLGNCLSVADTSDDVVNEILNYSSVQITFLSDAQIEEMKALRSSLKNMDNELGLGMGMGGFGLGTASTGKPRTGTNSNAPIEIAKVFLDGEFITDVFVFDWSMDLHLNVDKGKHEIKVDFPSHKDYETQFTAVGNHSRQQLVIRMIPVGKAEKPGSK</sequence>
<evidence type="ECO:0000313" key="2">
    <source>
        <dbReference type="Proteomes" id="UP000319817"/>
    </source>
</evidence>
<organism evidence="1 2">
    <name type="scientific">Stieleria marina</name>
    <dbReference type="NCBI Taxonomy" id="1930275"/>
    <lineage>
        <taxon>Bacteria</taxon>
        <taxon>Pseudomonadati</taxon>
        <taxon>Planctomycetota</taxon>
        <taxon>Planctomycetia</taxon>
        <taxon>Pirellulales</taxon>
        <taxon>Pirellulaceae</taxon>
        <taxon>Stieleria</taxon>
    </lineage>
</organism>
<keyword evidence="2" id="KW-1185">Reference proteome</keyword>
<proteinExistence type="predicted"/>
<reference evidence="1 2" key="1">
    <citation type="submission" date="2019-02" db="EMBL/GenBank/DDBJ databases">
        <title>Deep-cultivation of Planctomycetes and their phenomic and genomic characterization uncovers novel biology.</title>
        <authorList>
            <person name="Wiegand S."/>
            <person name="Jogler M."/>
            <person name="Boedeker C."/>
            <person name="Pinto D."/>
            <person name="Vollmers J."/>
            <person name="Rivas-Marin E."/>
            <person name="Kohn T."/>
            <person name="Peeters S.H."/>
            <person name="Heuer A."/>
            <person name="Rast P."/>
            <person name="Oberbeckmann S."/>
            <person name="Bunk B."/>
            <person name="Jeske O."/>
            <person name="Meyerdierks A."/>
            <person name="Storesund J.E."/>
            <person name="Kallscheuer N."/>
            <person name="Luecker S."/>
            <person name="Lage O.M."/>
            <person name="Pohl T."/>
            <person name="Merkel B.J."/>
            <person name="Hornburger P."/>
            <person name="Mueller R.-W."/>
            <person name="Bruemmer F."/>
            <person name="Labrenz M."/>
            <person name="Spormann A.M."/>
            <person name="Op den Camp H."/>
            <person name="Overmann J."/>
            <person name="Amann R."/>
            <person name="Jetten M.S.M."/>
            <person name="Mascher T."/>
            <person name="Medema M.H."/>
            <person name="Devos D.P."/>
            <person name="Kaster A.-K."/>
            <person name="Ovreas L."/>
            <person name="Rohde M."/>
            <person name="Galperin M.Y."/>
            <person name="Jogler C."/>
        </authorList>
    </citation>
    <scope>NUCLEOTIDE SEQUENCE [LARGE SCALE GENOMIC DNA]</scope>
    <source>
        <strain evidence="1 2">K23_9</strain>
    </source>
</reference>
<evidence type="ECO:0000313" key="1">
    <source>
        <dbReference type="EMBL" id="QDT10524.1"/>
    </source>
</evidence>
<gene>
    <name evidence="1" type="ORF">K239x_24810</name>
</gene>
<dbReference type="EMBL" id="CP036526">
    <property type="protein sequence ID" value="QDT10524.1"/>
    <property type="molecule type" value="Genomic_DNA"/>
</dbReference>
<accession>A0A517NTS0</accession>